<dbReference type="AlphaFoldDB" id="A0A1S3H3U3"/>
<dbReference type="InterPro" id="IPR050087">
    <property type="entry name" value="AON_synthase_class-II"/>
</dbReference>
<dbReference type="InterPro" id="IPR015424">
    <property type="entry name" value="PyrdxlP-dep_Trfase"/>
</dbReference>
<dbReference type="RefSeq" id="XP_013380136.1">
    <property type="nucleotide sequence ID" value="XM_013524682.1"/>
</dbReference>
<dbReference type="GeneID" id="106151428"/>
<sequence length="300" mass="32702">MKSESAVLTYSCTAANIGALEILLKGNHRPIYVDRFAHATLQHGVTVAGAAGRCQVFQHNDLDHLRSLIRKTGSGVVAVDSIYSPTGEEAPMADLVELCRAFGCILVADESHALGVIGEHGEGLVAHLGLEDGVQVRTTSLIKCLACENGVIASSRDVTDCFNHGSTLGIYSNPVQISSAIRVKKATEMAIQATEQRKNLRNLSKSFRQQLNKAGFPARVDIDHPIVSLVVGEMDRAVKVHHFLCSKGVYPWVFCYPLIPKKESLVRFVINHSVTPEKLAYTVETLRSLKDDLPPCSWTT</sequence>
<evidence type="ECO:0000256" key="2">
    <source>
        <dbReference type="ARBA" id="ARBA00008392"/>
    </source>
</evidence>
<dbReference type="KEGG" id="lak:106151428"/>
<comment type="similarity">
    <text evidence="2">Belongs to the class-II pyridoxal-phosphate-dependent aminotransferase family.</text>
</comment>
<evidence type="ECO:0000313" key="8">
    <source>
        <dbReference type="RefSeq" id="XP_013380136.1"/>
    </source>
</evidence>
<dbReference type="PANTHER" id="PTHR13693">
    <property type="entry name" value="CLASS II AMINOTRANSFERASE/8-AMINO-7-OXONONANOATE SYNTHASE"/>
    <property type="match status" value="1"/>
</dbReference>
<reference evidence="8" key="1">
    <citation type="submission" date="2025-08" db="UniProtKB">
        <authorList>
            <consortium name="RefSeq"/>
        </authorList>
    </citation>
    <scope>IDENTIFICATION</scope>
    <source>
        <tissue evidence="8">Gonads</tissue>
    </source>
</reference>
<keyword evidence="4" id="KW-0663">Pyridoxal phosphate</keyword>
<dbReference type="Pfam" id="PF00155">
    <property type="entry name" value="Aminotran_1_2"/>
    <property type="match status" value="1"/>
</dbReference>
<evidence type="ECO:0000313" key="7">
    <source>
        <dbReference type="Proteomes" id="UP000085678"/>
    </source>
</evidence>
<dbReference type="Gene3D" id="3.90.1150.10">
    <property type="entry name" value="Aspartate Aminotransferase, domain 1"/>
    <property type="match status" value="1"/>
</dbReference>
<dbReference type="OrthoDB" id="9988688at2759"/>
<dbReference type="Proteomes" id="UP000085678">
    <property type="component" value="Unplaced"/>
</dbReference>
<dbReference type="SUPFAM" id="SSF53383">
    <property type="entry name" value="PLP-dependent transferases"/>
    <property type="match status" value="1"/>
</dbReference>
<dbReference type="Gene3D" id="3.40.640.10">
    <property type="entry name" value="Type I PLP-dependent aspartate aminotransferase-like (Major domain)"/>
    <property type="match status" value="1"/>
</dbReference>
<dbReference type="InParanoid" id="A0A1S3H3U3"/>
<organism evidence="7 8">
    <name type="scientific">Lingula anatina</name>
    <name type="common">Brachiopod</name>
    <name type="synonym">Lingula unguis</name>
    <dbReference type="NCBI Taxonomy" id="7574"/>
    <lineage>
        <taxon>Eukaryota</taxon>
        <taxon>Metazoa</taxon>
        <taxon>Spiralia</taxon>
        <taxon>Lophotrochozoa</taxon>
        <taxon>Brachiopoda</taxon>
        <taxon>Linguliformea</taxon>
        <taxon>Lingulata</taxon>
        <taxon>Lingulida</taxon>
        <taxon>Linguloidea</taxon>
        <taxon>Lingulidae</taxon>
        <taxon>Lingula</taxon>
    </lineage>
</organism>
<dbReference type="InterPro" id="IPR004839">
    <property type="entry name" value="Aminotransferase_I/II_large"/>
</dbReference>
<dbReference type="InterPro" id="IPR015422">
    <property type="entry name" value="PyrdxlP-dep_Trfase_small"/>
</dbReference>
<comment type="cofactor">
    <cofactor evidence="1">
        <name>pyridoxal 5'-phosphate</name>
        <dbReference type="ChEBI" id="CHEBI:597326"/>
    </cofactor>
</comment>
<proteinExistence type="inferred from homology"/>
<dbReference type="GO" id="GO:0009102">
    <property type="term" value="P:biotin biosynthetic process"/>
    <property type="evidence" value="ECO:0007669"/>
    <property type="project" value="TreeGrafter"/>
</dbReference>
<keyword evidence="3" id="KW-0808">Transferase</keyword>
<dbReference type="STRING" id="7574.A0A1S3H3U3"/>
<evidence type="ECO:0000256" key="3">
    <source>
        <dbReference type="ARBA" id="ARBA00022679"/>
    </source>
</evidence>
<protein>
    <submittedName>
        <fullName evidence="8">Uncharacterized protein LOC106151428</fullName>
    </submittedName>
</protein>
<gene>
    <name evidence="8" type="primary">LOC106151428</name>
</gene>
<name>A0A1S3H3U3_LINAN</name>
<dbReference type="InterPro" id="IPR015421">
    <property type="entry name" value="PyrdxlP-dep_Trfase_major"/>
</dbReference>
<evidence type="ECO:0000256" key="4">
    <source>
        <dbReference type="ARBA" id="ARBA00022898"/>
    </source>
</evidence>
<evidence type="ECO:0000256" key="1">
    <source>
        <dbReference type="ARBA" id="ARBA00001933"/>
    </source>
</evidence>
<dbReference type="GO" id="GO:0030170">
    <property type="term" value="F:pyridoxal phosphate binding"/>
    <property type="evidence" value="ECO:0007669"/>
    <property type="project" value="InterPro"/>
</dbReference>
<accession>A0A1S3H3U3</accession>
<keyword evidence="5" id="KW-0012">Acyltransferase</keyword>
<feature type="domain" description="Aminotransferase class I/classII large" evidence="6">
    <location>
        <begin position="2"/>
        <end position="285"/>
    </location>
</feature>
<keyword evidence="7" id="KW-1185">Reference proteome</keyword>
<dbReference type="GO" id="GO:0008710">
    <property type="term" value="F:8-amino-7-oxononanoate synthase activity"/>
    <property type="evidence" value="ECO:0007669"/>
    <property type="project" value="TreeGrafter"/>
</dbReference>
<dbReference type="PANTHER" id="PTHR13693:SF100">
    <property type="entry name" value="8-AMINO-7-OXONONANOATE SYNTHASE"/>
    <property type="match status" value="1"/>
</dbReference>
<evidence type="ECO:0000256" key="5">
    <source>
        <dbReference type="ARBA" id="ARBA00023315"/>
    </source>
</evidence>
<evidence type="ECO:0000259" key="6">
    <source>
        <dbReference type="Pfam" id="PF00155"/>
    </source>
</evidence>